<evidence type="ECO:0000313" key="1">
    <source>
        <dbReference type="EMBL" id="MED6234575.1"/>
    </source>
</evidence>
<gene>
    <name evidence="1" type="ORF">ATANTOWER_003926</name>
</gene>
<evidence type="ECO:0000313" key="2">
    <source>
        <dbReference type="Proteomes" id="UP001345963"/>
    </source>
</evidence>
<accession>A0ABU7A9M5</accession>
<dbReference type="Proteomes" id="UP001345963">
    <property type="component" value="Unassembled WGS sequence"/>
</dbReference>
<reference evidence="1 2" key="1">
    <citation type="submission" date="2021-07" db="EMBL/GenBank/DDBJ databases">
        <authorList>
            <person name="Palmer J.M."/>
        </authorList>
    </citation>
    <scope>NUCLEOTIDE SEQUENCE [LARGE SCALE GENOMIC DNA]</scope>
    <source>
        <strain evidence="1 2">AT_MEX2019</strain>
        <tissue evidence="1">Muscle</tissue>
    </source>
</reference>
<keyword evidence="2" id="KW-1185">Reference proteome</keyword>
<organism evidence="1 2">
    <name type="scientific">Ataeniobius toweri</name>
    <dbReference type="NCBI Taxonomy" id="208326"/>
    <lineage>
        <taxon>Eukaryota</taxon>
        <taxon>Metazoa</taxon>
        <taxon>Chordata</taxon>
        <taxon>Craniata</taxon>
        <taxon>Vertebrata</taxon>
        <taxon>Euteleostomi</taxon>
        <taxon>Actinopterygii</taxon>
        <taxon>Neopterygii</taxon>
        <taxon>Teleostei</taxon>
        <taxon>Neoteleostei</taxon>
        <taxon>Acanthomorphata</taxon>
        <taxon>Ovalentaria</taxon>
        <taxon>Atherinomorphae</taxon>
        <taxon>Cyprinodontiformes</taxon>
        <taxon>Goodeidae</taxon>
        <taxon>Ataeniobius</taxon>
    </lineage>
</organism>
<protein>
    <submittedName>
        <fullName evidence="1">Uncharacterized protein</fullName>
    </submittedName>
</protein>
<dbReference type="EMBL" id="JAHUTI010009850">
    <property type="protein sequence ID" value="MED6234575.1"/>
    <property type="molecule type" value="Genomic_DNA"/>
</dbReference>
<proteinExistence type="predicted"/>
<name>A0ABU7A9M5_9TELE</name>
<sequence>MRCQSTMHFFRLWEEPRVPRENPHMHRENIQMSGKKTMAGIQNQNTPNKGTLIKGEFAQIFVINAHVVCTGTLINKCVVIIATGISRITTLPSVEFDTMKGCVSNNPFEMSPDAHVETPT</sequence>
<comment type="caution">
    <text evidence="1">The sequence shown here is derived from an EMBL/GenBank/DDBJ whole genome shotgun (WGS) entry which is preliminary data.</text>
</comment>